<evidence type="ECO:0000313" key="3">
    <source>
        <dbReference type="Proteomes" id="UP001457282"/>
    </source>
</evidence>
<dbReference type="InterPro" id="IPR032631">
    <property type="entry name" value="P-type_ATPase_N"/>
</dbReference>
<organism evidence="2 3">
    <name type="scientific">Rubus argutus</name>
    <name type="common">Southern blackberry</name>
    <dbReference type="NCBI Taxonomy" id="59490"/>
    <lineage>
        <taxon>Eukaryota</taxon>
        <taxon>Viridiplantae</taxon>
        <taxon>Streptophyta</taxon>
        <taxon>Embryophyta</taxon>
        <taxon>Tracheophyta</taxon>
        <taxon>Spermatophyta</taxon>
        <taxon>Magnoliopsida</taxon>
        <taxon>eudicotyledons</taxon>
        <taxon>Gunneridae</taxon>
        <taxon>Pentapetalae</taxon>
        <taxon>rosids</taxon>
        <taxon>fabids</taxon>
        <taxon>Rosales</taxon>
        <taxon>Rosaceae</taxon>
        <taxon>Rosoideae</taxon>
        <taxon>Rosoideae incertae sedis</taxon>
        <taxon>Rubus</taxon>
    </lineage>
</organism>
<proteinExistence type="predicted"/>
<dbReference type="SUPFAM" id="SSF81653">
    <property type="entry name" value="Calcium ATPase, transduction domain A"/>
    <property type="match status" value="1"/>
</dbReference>
<dbReference type="PANTHER" id="PTHR24092:SF19">
    <property type="entry name" value="PHOSPHOLIPID-TRANSPORTING ATPASE"/>
    <property type="match status" value="1"/>
</dbReference>
<keyword evidence="3" id="KW-1185">Reference proteome</keyword>
<dbReference type="Pfam" id="PF16209">
    <property type="entry name" value="PhoLip_ATPase_N"/>
    <property type="match status" value="1"/>
</dbReference>
<protein>
    <recommendedName>
        <fullName evidence="1">P-type ATPase N-terminal domain-containing protein</fullName>
    </recommendedName>
</protein>
<gene>
    <name evidence="2" type="ORF">M0R45_026522</name>
</gene>
<name>A0AAW1WZL1_RUBAR</name>
<dbReference type="GO" id="GO:0045332">
    <property type="term" value="P:phospholipid translocation"/>
    <property type="evidence" value="ECO:0007669"/>
    <property type="project" value="TreeGrafter"/>
</dbReference>
<evidence type="ECO:0000313" key="2">
    <source>
        <dbReference type="EMBL" id="KAK9929421.1"/>
    </source>
</evidence>
<accession>A0AAW1WZL1</accession>
<comment type="caution">
    <text evidence="2">The sequence shown here is derived from an EMBL/GenBank/DDBJ whole genome shotgun (WGS) entry which is preliminary data.</text>
</comment>
<dbReference type="AlphaFoldDB" id="A0AAW1WZL1"/>
<reference evidence="2 3" key="1">
    <citation type="journal article" date="2023" name="G3 (Bethesda)">
        <title>A chromosome-length genome assembly and annotation of blackberry (Rubus argutus, cv. 'Hillquist').</title>
        <authorList>
            <person name="Bruna T."/>
            <person name="Aryal R."/>
            <person name="Dudchenko O."/>
            <person name="Sargent D.J."/>
            <person name="Mead D."/>
            <person name="Buti M."/>
            <person name="Cavallini A."/>
            <person name="Hytonen T."/>
            <person name="Andres J."/>
            <person name="Pham M."/>
            <person name="Weisz D."/>
            <person name="Mascagni F."/>
            <person name="Usai G."/>
            <person name="Natali L."/>
            <person name="Bassil N."/>
            <person name="Fernandez G.E."/>
            <person name="Lomsadze A."/>
            <person name="Armour M."/>
            <person name="Olukolu B."/>
            <person name="Poorten T."/>
            <person name="Britton C."/>
            <person name="Davik J."/>
            <person name="Ashrafi H."/>
            <person name="Aiden E.L."/>
            <person name="Borodovsky M."/>
            <person name="Worthington M."/>
        </authorList>
    </citation>
    <scope>NUCLEOTIDE SEQUENCE [LARGE SCALE GENOMIC DNA]</scope>
    <source>
        <strain evidence="2">PI 553951</strain>
    </source>
</reference>
<dbReference type="Proteomes" id="UP001457282">
    <property type="component" value="Unassembled WGS sequence"/>
</dbReference>
<sequence length="101" mass="11719">MKRYIYITMMNHRIILTNLWEQFSRFMNQYFLLIACLQLCCLCIFFLILVTSALDYSARYSSGNIVWLRENDEVPCDLVLIGTSEAQGVCYIETAALDGEN</sequence>
<dbReference type="GO" id="GO:0005886">
    <property type="term" value="C:plasma membrane"/>
    <property type="evidence" value="ECO:0007669"/>
    <property type="project" value="TreeGrafter"/>
</dbReference>
<dbReference type="GO" id="GO:0140326">
    <property type="term" value="F:ATPase-coupled intramembrane lipid transporter activity"/>
    <property type="evidence" value="ECO:0007669"/>
    <property type="project" value="TreeGrafter"/>
</dbReference>
<evidence type="ECO:0000259" key="1">
    <source>
        <dbReference type="Pfam" id="PF16209"/>
    </source>
</evidence>
<dbReference type="InterPro" id="IPR008250">
    <property type="entry name" value="ATPase_P-typ_transduc_dom_A_sf"/>
</dbReference>
<dbReference type="PANTHER" id="PTHR24092">
    <property type="entry name" value="PROBABLE PHOSPHOLIPID-TRANSPORTING ATPASE"/>
    <property type="match status" value="1"/>
</dbReference>
<dbReference type="Gene3D" id="2.70.150.10">
    <property type="entry name" value="Calcium-transporting ATPase, cytoplasmic transduction domain A"/>
    <property type="match status" value="1"/>
</dbReference>
<feature type="domain" description="P-type ATPase N-terminal" evidence="1">
    <location>
        <begin position="15"/>
        <end position="39"/>
    </location>
</feature>
<dbReference type="EMBL" id="JBEDUW010000005">
    <property type="protein sequence ID" value="KAK9929421.1"/>
    <property type="molecule type" value="Genomic_DNA"/>
</dbReference>